<dbReference type="GO" id="GO:0006740">
    <property type="term" value="P:NADPH regeneration"/>
    <property type="evidence" value="ECO:0007669"/>
    <property type="project" value="TreeGrafter"/>
</dbReference>
<dbReference type="SMART" id="SM01002">
    <property type="entry name" value="AlaDh_PNT_C"/>
    <property type="match status" value="1"/>
</dbReference>
<evidence type="ECO:0000256" key="7">
    <source>
        <dbReference type="ARBA" id="ARBA00048202"/>
    </source>
</evidence>
<dbReference type="SUPFAM" id="SSF51735">
    <property type="entry name" value="NAD(P)-binding Rossmann-fold domains"/>
    <property type="match status" value="1"/>
</dbReference>
<dbReference type="Pfam" id="PF01262">
    <property type="entry name" value="AlaDh_PNT_C"/>
    <property type="match status" value="1"/>
</dbReference>
<dbReference type="GO" id="GO:0005886">
    <property type="term" value="C:plasma membrane"/>
    <property type="evidence" value="ECO:0007669"/>
    <property type="project" value="TreeGrafter"/>
</dbReference>
<dbReference type="GO" id="GO:0008750">
    <property type="term" value="F:proton-translocating NAD(P)+ transhydrogenase activity"/>
    <property type="evidence" value="ECO:0007669"/>
    <property type="project" value="UniProtKB-EC"/>
</dbReference>
<keyword evidence="6" id="KW-0520">NAD</keyword>
<keyword evidence="3" id="KW-0547">Nucleotide-binding</keyword>
<evidence type="ECO:0000256" key="4">
    <source>
        <dbReference type="ARBA" id="ARBA00022857"/>
    </source>
</evidence>
<dbReference type="Pfam" id="PF05222">
    <property type="entry name" value="AlaDh_PNT_N"/>
    <property type="match status" value="1"/>
</dbReference>
<dbReference type="InterPro" id="IPR007698">
    <property type="entry name" value="AlaDH/PNT_NAD(H)-bd"/>
</dbReference>
<dbReference type="GeneID" id="66796482"/>
<keyword evidence="5" id="KW-1278">Translocase</keyword>
<comment type="function">
    <text evidence="1">The transhydrogenation between NADH and NADP is coupled to respiration and ATP hydrolysis and functions as a proton pump across the membrane.</text>
</comment>
<keyword evidence="4" id="KW-0521">NADP</keyword>
<dbReference type="PANTHER" id="PTHR10160">
    <property type="entry name" value="NAD(P) TRANSHYDROGENASE"/>
    <property type="match status" value="1"/>
</dbReference>
<reference evidence="10 11" key="1">
    <citation type="submission" date="2019-03" db="EMBL/GenBank/DDBJ databases">
        <title>Porphyromonas levii Isolated from the Uterus of Dairy Cows.</title>
        <authorList>
            <person name="Francis A.M."/>
        </authorList>
    </citation>
    <scope>NUCLEOTIDE SEQUENCE [LARGE SCALE GENOMIC DNA]</scope>
    <source>
        <strain evidence="10 11">AF5678</strain>
    </source>
</reference>
<dbReference type="SUPFAM" id="SSF52283">
    <property type="entry name" value="Formate/glycerate dehydrogenase catalytic domain-like"/>
    <property type="match status" value="1"/>
</dbReference>
<evidence type="ECO:0000256" key="2">
    <source>
        <dbReference type="ARBA" id="ARBA00012943"/>
    </source>
</evidence>
<dbReference type="PANTHER" id="PTHR10160:SF19">
    <property type="entry name" value="PROTON-TRANSLOCATING NAD(P)(+) TRANSHYDROGENASE"/>
    <property type="match status" value="1"/>
</dbReference>
<dbReference type="OrthoDB" id="9804592at2"/>
<evidence type="ECO:0000259" key="9">
    <source>
        <dbReference type="SMART" id="SM01003"/>
    </source>
</evidence>
<evidence type="ECO:0000256" key="6">
    <source>
        <dbReference type="ARBA" id="ARBA00023027"/>
    </source>
</evidence>
<keyword evidence="11" id="KW-1185">Reference proteome</keyword>
<dbReference type="SMART" id="SM01003">
    <property type="entry name" value="AlaDh_PNT_N"/>
    <property type="match status" value="1"/>
</dbReference>
<dbReference type="EC" id="7.1.1.1" evidence="2"/>
<gene>
    <name evidence="10" type="ORF">E4P47_02055</name>
</gene>
<feature type="domain" description="Alanine dehydrogenase/pyridine nucleotide transhydrogenase NAD(H)-binding" evidence="8">
    <location>
        <begin position="156"/>
        <end position="321"/>
    </location>
</feature>
<dbReference type="RefSeq" id="WP_018358064.1">
    <property type="nucleotide sequence ID" value="NZ_CP197400.1"/>
</dbReference>
<organism evidence="10 11">
    <name type="scientific">Porphyromonas levii</name>
    <dbReference type="NCBI Taxonomy" id="28114"/>
    <lineage>
        <taxon>Bacteria</taxon>
        <taxon>Pseudomonadati</taxon>
        <taxon>Bacteroidota</taxon>
        <taxon>Bacteroidia</taxon>
        <taxon>Bacteroidales</taxon>
        <taxon>Porphyromonadaceae</taxon>
        <taxon>Porphyromonas</taxon>
    </lineage>
</organism>
<evidence type="ECO:0000256" key="1">
    <source>
        <dbReference type="ARBA" id="ARBA00003943"/>
    </source>
</evidence>
<dbReference type="STRING" id="1122973.GCA_000379925_00812"/>
<comment type="caution">
    <text evidence="10">The sequence shown here is derived from an EMBL/GenBank/DDBJ whole genome shotgun (WGS) entry which is preliminary data.</text>
</comment>
<protein>
    <recommendedName>
        <fullName evidence="2">proton-translocating NAD(P)(+) transhydrogenase</fullName>
        <ecNumber evidence="2">7.1.1.1</ecNumber>
    </recommendedName>
</protein>
<dbReference type="Proteomes" id="UP000297225">
    <property type="component" value="Unassembled WGS sequence"/>
</dbReference>
<name>A0A4Y8WQQ7_9PORP</name>
<dbReference type="GO" id="GO:0050661">
    <property type="term" value="F:NADP binding"/>
    <property type="evidence" value="ECO:0007669"/>
    <property type="project" value="TreeGrafter"/>
</dbReference>
<sequence>MIICIPREIMHGEDRVAATPETVQKFVADGATVYVEAGAGEPSFHHDEDYAKAGATLLSDTAELFQKADVILKVKEPLFNEKLGKHEVELMHEGQILITFIHPASPVNHEMVRKLAKQGVIALTLDGVPRISRAQNLDALTSMSTCAGYKGILLAANELAYFMPQMFTAVGQIKPAKVMVIGVGVAGLQALATARRLGAITYAADIRPMALEQATSLGAKPVETGVPAELAIAEGGYAKNLPSDVLAKERDLLFPTIKDMDIVFCSALVPGKIAPTIITEEMVKQMKPGSVIVDISIDQGGNCEITPPGETERKHGVTLIGIKNIPGLLPNSSTWMFAQNIYNLVKYLTKDGKIELDMTDEICRKILVTRDHEIVHEGTLEAMNK</sequence>
<dbReference type="Gene3D" id="3.40.50.720">
    <property type="entry name" value="NAD(P)-binding Rossmann-like Domain"/>
    <property type="match status" value="2"/>
</dbReference>
<dbReference type="InterPro" id="IPR036291">
    <property type="entry name" value="NAD(P)-bd_dom_sf"/>
</dbReference>
<evidence type="ECO:0000256" key="5">
    <source>
        <dbReference type="ARBA" id="ARBA00022967"/>
    </source>
</evidence>
<dbReference type="CDD" id="cd05304">
    <property type="entry name" value="Rubrum_tdh"/>
    <property type="match status" value="1"/>
</dbReference>
<dbReference type="InterPro" id="IPR007886">
    <property type="entry name" value="AlaDH/PNT_N"/>
</dbReference>
<evidence type="ECO:0000259" key="8">
    <source>
        <dbReference type="SMART" id="SM01002"/>
    </source>
</evidence>
<comment type="catalytic activity">
    <reaction evidence="7">
        <text>NAD(+) + NADPH + H(+)(in) = NADH + NADP(+) + H(+)(out)</text>
        <dbReference type="Rhea" id="RHEA:47992"/>
        <dbReference type="ChEBI" id="CHEBI:15378"/>
        <dbReference type="ChEBI" id="CHEBI:57540"/>
        <dbReference type="ChEBI" id="CHEBI:57783"/>
        <dbReference type="ChEBI" id="CHEBI:57945"/>
        <dbReference type="ChEBI" id="CHEBI:58349"/>
        <dbReference type="EC" id="7.1.1.1"/>
    </reaction>
</comment>
<dbReference type="EMBL" id="SPNC01000017">
    <property type="protein sequence ID" value="TFH96551.1"/>
    <property type="molecule type" value="Genomic_DNA"/>
</dbReference>
<evidence type="ECO:0000313" key="10">
    <source>
        <dbReference type="EMBL" id="TFH96551.1"/>
    </source>
</evidence>
<proteinExistence type="predicted"/>
<feature type="domain" description="Alanine dehydrogenase/pyridine nucleotide transhydrogenase N-terminal" evidence="9">
    <location>
        <begin position="4"/>
        <end position="147"/>
    </location>
</feature>
<accession>A0A4Y8WQQ7</accession>
<evidence type="ECO:0000256" key="3">
    <source>
        <dbReference type="ARBA" id="ARBA00022741"/>
    </source>
</evidence>
<dbReference type="AlphaFoldDB" id="A0A4Y8WQQ7"/>
<evidence type="ECO:0000313" key="11">
    <source>
        <dbReference type="Proteomes" id="UP000297225"/>
    </source>
</evidence>